<organism evidence="2 3">
    <name type="scientific">Streptomyces tagetis</name>
    <dbReference type="NCBI Taxonomy" id="2820809"/>
    <lineage>
        <taxon>Bacteria</taxon>
        <taxon>Bacillati</taxon>
        <taxon>Actinomycetota</taxon>
        <taxon>Actinomycetes</taxon>
        <taxon>Kitasatosporales</taxon>
        <taxon>Streptomycetaceae</taxon>
        <taxon>Streptomyces</taxon>
    </lineage>
</organism>
<dbReference type="InterPro" id="IPR046023">
    <property type="entry name" value="DUF5980"/>
</dbReference>
<name>A0A940XDU9_9ACTN</name>
<reference evidence="2" key="1">
    <citation type="submission" date="2021-04" db="EMBL/GenBank/DDBJ databases">
        <title>Genome seq and assembly of Streptomyces sp. RG38.</title>
        <authorList>
            <person name="Chhetri G."/>
        </authorList>
    </citation>
    <scope>NUCLEOTIDE SEQUENCE</scope>
    <source>
        <strain evidence="2">RG38</strain>
    </source>
</reference>
<accession>A0A940XDU9</accession>
<protein>
    <submittedName>
        <fullName evidence="2">Uncharacterized protein</fullName>
    </submittedName>
</protein>
<proteinExistence type="predicted"/>
<evidence type="ECO:0000313" key="3">
    <source>
        <dbReference type="Proteomes" id="UP000677875"/>
    </source>
</evidence>
<gene>
    <name evidence="2" type="ORF">J5Y05_08800</name>
</gene>
<keyword evidence="3" id="KW-1185">Reference proteome</keyword>
<dbReference type="AlphaFoldDB" id="A0A940XDU9"/>
<comment type="caution">
    <text evidence="2">The sequence shown here is derived from an EMBL/GenBank/DDBJ whole genome shotgun (WGS) entry which is preliminary data.</text>
</comment>
<evidence type="ECO:0000256" key="1">
    <source>
        <dbReference type="SAM" id="SignalP"/>
    </source>
</evidence>
<dbReference type="RefSeq" id="WP_210870025.1">
    <property type="nucleotide sequence ID" value="NZ_JAGPNL010000002.1"/>
</dbReference>
<dbReference type="Pfam" id="PF19410">
    <property type="entry name" value="DUF5980"/>
    <property type="match status" value="1"/>
</dbReference>
<feature type="chain" id="PRO_5037692760" evidence="1">
    <location>
        <begin position="26"/>
        <end position="139"/>
    </location>
</feature>
<feature type="signal peptide" evidence="1">
    <location>
        <begin position="1"/>
        <end position="25"/>
    </location>
</feature>
<evidence type="ECO:0000313" key="2">
    <source>
        <dbReference type="EMBL" id="MBQ0826605.1"/>
    </source>
</evidence>
<keyword evidence="1" id="KW-0732">Signal</keyword>
<dbReference type="EMBL" id="JAGPNL010000002">
    <property type="protein sequence ID" value="MBQ0826605.1"/>
    <property type="molecule type" value="Genomic_DNA"/>
</dbReference>
<sequence length="139" mass="14087">MRTSNRAAGLLVGLTSALTLTLANAAPSAASTATWTLEAQGQRICVSPQYGHPNTYALAPVSGTWSAPITTGVRNLPPGSSSVGGTTIPPGTNDPHHVNGFVGLSIAPAPAGEYTAEIWATDGTVTQTDSLLIVFRAGC</sequence>
<dbReference type="Proteomes" id="UP000677875">
    <property type="component" value="Unassembled WGS sequence"/>
</dbReference>